<dbReference type="InterPro" id="IPR036734">
    <property type="entry name" value="Neur_chan_lig-bd_sf"/>
</dbReference>
<evidence type="ECO:0000256" key="3">
    <source>
        <dbReference type="ARBA" id="ARBA00022989"/>
    </source>
</evidence>
<evidence type="ECO:0008006" key="11">
    <source>
        <dbReference type="Google" id="ProtNLM"/>
    </source>
</evidence>
<evidence type="ECO:0000256" key="1">
    <source>
        <dbReference type="ARBA" id="ARBA00004141"/>
    </source>
</evidence>
<feature type="non-terminal residue" evidence="8">
    <location>
        <position position="1"/>
    </location>
</feature>
<feature type="domain" description="Neurotransmitter-gated ion-channel transmembrane" evidence="7">
    <location>
        <begin position="201"/>
        <end position="323"/>
    </location>
</feature>
<dbReference type="CDD" id="cd19051">
    <property type="entry name" value="LGIC_TM_cation"/>
    <property type="match status" value="1"/>
</dbReference>
<reference evidence="9" key="3">
    <citation type="submission" date="2015-06" db="UniProtKB">
        <authorList>
            <consortium name="EnsemblMetazoa"/>
        </authorList>
    </citation>
    <scope>IDENTIFICATION</scope>
</reference>
<dbReference type="EnsemblMetazoa" id="CapteT146658">
    <property type="protein sequence ID" value="CapteP146658"/>
    <property type="gene ID" value="CapteG146658"/>
</dbReference>
<sequence length="402" mass="45893">EDKLLEALLGNYKRAARPVLDSRDSVMVNLQFSLMHIKDLDVRSQIFTTTGLLIVEWQDERLVWDPADYGNLSDIVLETSHIWRPEFAIYENYSNFRSLIKSNGRVRWEPGGVFKTMCQIDITYYPFDRQTCELVFGAWSYHTSKMNMTNVTTTVNMDSYKRNGEWQILNTVAQRHEFAYSCCPTEKFSYVARHTFYIMNVILPSLLTSVLLLSVFFCTPAQKVQIGVVVLLSFRIFLLNVAGDIPKTSDHIPLLGIYLTATMAITTLSMVLTVFVLNLHYVSGERPVPRWIRRLVLHYIGHLLGISGRKDEFRPQPTPSAVTVQTELNGEHNIVASASSTLLQLKSKASEERAPDYTKDWKLVAEVLDRLFFWLFLLAILITTLILFHPLTDPSITAPASS</sequence>
<evidence type="ECO:0000256" key="4">
    <source>
        <dbReference type="ARBA" id="ARBA00023136"/>
    </source>
</evidence>
<dbReference type="SUPFAM" id="SSF63712">
    <property type="entry name" value="Nicotinic receptor ligand binding domain-like"/>
    <property type="match status" value="1"/>
</dbReference>
<keyword evidence="10" id="KW-1185">Reference proteome</keyword>
<feature type="transmembrane region" description="Helical" evidence="5">
    <location>
        <begin position="371"/>
        <end position="391"/>
    </location>
</feature>
<organism evidence="8">
    <name type="scientific">Capitella teleta</name>
    <name type="common">Polychaete worm</name>
    <dbReference type="NCBI Taxonomy" id="283909"/>
    <lineage>
        <taxon>Eukaryota</taxon>
        <taxon>Metazoa</taxon>
        <taxon>Spiralia</taxon>
        <taxon>Lophotrochozoa</taxon>
        <taxon>Annelida</taxon>
        <taxon>Polychaeta</taxon>
        <taxon>Sedentaria</taxon>
        <taxon>Scolecida</taxon>
        <taxon>Capitellidae</taxon>
        <taxon>Capitella</taxon>
    </lineage>
</organism>
<evidence type="ECO:0000313" key="10">
    <source>
        <dbReference type="Proteomes" id="UP000014760"/>
    </source>
</evidence>
<dbReference type="STRING" id="283909.R7TND2"/>
<dbReference type="GO" id="GO:0005230">
    <property type="term" value="F:extracellular ligand-gated monoatomic ion channel activity"/>
    <property type="evidence" value="ECO:0007669"/>
    <property type="project" value="InterPro"/>
</dbReference>
<dbReference type="EMBL" id="KB309904">
    <property type="protein sequence ID" value="ELT93061.1"/>
    <property type="molecule type" value="Genomic_DNA"/>
</dbReference>
<dbReference type="Pfam" id="PF02932">
    <property type="entry name" value="Neur_chan_memb"/>
    <property type="match status" value="1"/>
</dbReference>
<comment type="subcellular location">
    <subcellularLocation>
        <location evidence="1">Membrane</location>
        <topology evidence="1">Multi-pass membrane protein</topology>
    </subcellularLocation>
</comment>
<evidence type="ECO:0000259" key="7">
    <source>
        <dbReference type="Pfam" id="PF02932"/>
    </source>
</evidence>
<dbReference type="PANTHER" id="PTHR18945">
    <property type="entry name" value="NEUROTRANSMITTER GATED ION CHANNEL"/>
    <property type="match status" value="1"/>
</dbReference>
<reference evidence="10" key="1">
    <citation type="submission" date="2012-12" db="EMBL/GenBank/DDBJ databases">
        <authorList>
            <person name="Hellsten U."/>
            <person name="Grimwood J."/>
            <person name="Chapman J.A."/>
            <person name="Shapiro H."/>
            <person name="Aerts A."/>
            <person name="Otillar R.P."/>
            <person name="Terry A.Y."/>
            <person name="Boore J.L."/>
            <person name="Simakov O."/>
            <person name="Marletaz F."/>
            <person name="Cho S.-J."/>
            <person name="Edsinger-Gonzales E."/>
            <person name="Havlak P."/>
            <person name="Kuo D.-H."/>
            <person name="Larsson T."/>
            <person name="Lv J."/>
            <person name="Arendt D."/>
            <person name="Savage R."/>
            <person name="Osoegawa K."/>
            <person name="de Jong P."/>
            <person name="Lindberg D.R."/>
            <person name="Seaver E.C."/>
            <person name="Weisblat D.A."/>
            <person name="Putnam N.H."/>
            <person name="Grigoriev I.V."/>
            <person name="Rokhsar D.S."/>
        </authorList>
    </citation>
    <scope>NUCLEOTIDE SEQUENCE</scope>
    <source>
        <strain evidence="10">I ESC-2004</strain>
    </source>
</reference>
<evidence type="ECO:0000259" key="6">
    <source>
        <dbReference type="Pfam" id="PF02931"/>
    </source>
</evidence>
<dbReference type="Gene3D" id="1.20.58.390">
    <property type="entry name" value="Neurotransmitter-gated ion-channel transmembrane domain"/>
    <property type="match status" value="2"/>
</dbReference>
<dbReference type="CDD" id="cd18997">
    <property type="entry name" value="LGIC_ECD_nAChR"/>
    <property type="match status" value="1"/>
</dbReference>
<evidence type="ECO:0000313" key="9">
    <source>
        <dbReference type="EnsemblMetazoa" id="CapteP146658"/>
    </source>
</evidence>
<dbReference type="GO" id="GO:0016020">
    <property type="term" value="C:membrane"/>
    <property type="evidence" value="ECO:0007669"/>
    <property type="project" value="UniProtKB-SubCell"/>
</dbReference>
<dbReference type="Proteomes" id="UP000014760">
    <property type="component" value="Unassembled WGS sequence"/>
</dbReference>
<dbReference type="InterPro" id="IPR038050">
    <property type="entry name" value="Neuro_actylchol_rec"/>
</dbReference>
<feature type="transmembrane region" description="Helical" evidence="5">
    <location>
        <begin position="196"/>
        <end position="217"/>
    </location>
</feature>
<dbReference type="AlphaFoldDB" id="R7TND2"/>
<feature type="transmembrane region" description="Helical" evidence="5">
    <location>
        <begin position="255"/>
        <end position="277"/>
    </location>
</feature>
<evidence type="ECO:0000256" key="2">
    <source>
        <dbReference type="ARBA" id="ARBA00022692"/>
    </source>
</evidence>
<dbReference type="PROSITE" id="PS00236">
    <property type="entry name" value="NEUROTR_ION_CHANNEL"/>
    <property type="match status" value="1"/>
</dbReference>
<dbReference type="GO" id="GO:0004888">
    <property type="term" value="F:transmembrane signaling receptor activity"/>
    <property type="evidence" value="ECO:0007669"/>
    <property type="project" value="InterPro"/>
</dbReference>
<dbReference type="InterPro" id="IPR006201">
    <property type="entry name" value="Neur_channel"/>
</dbReference>
<gene>
    <name evidence="8" type="ORF">CAPTEDRAFT_146658</name>
</gene>
<evidence type="ECO:0000313" key="8">
    <source>
        <dbReference type="EMBL" id="ELT93061.1"/>
    </source>
</evidence>
<dbReference type="OMA" id="FMNICVF"/>
<dbReference type="InterPro" id="IPR036719">
    <property type="entry name" value="Neuro-gated_channel_TM_sf"/>
</dbReference>
<dbReference type="SUPFAM" id="SSF90112">
    <property type="entry name" value="Neurotransmitter-gated ion-channel transmembrane pore"/>
    <property type="match status" value="1"/>
</dbReference>
<keyword evidence="4 5" id="KW-0472">Membrane</keyword>
<accession>R7TND2</accession>
<dbReference type="HOGENOM" id="CLU_018074_0_1_1"/>
<dbReference type="Gene3D" id="2.70.170.10">
    <property type="entry name" value="Neurotransmitter-gated ion-channel ligand-binding domain"/>
    <property type="match status" value="1"/>
</dbReference>
<dbReference type="InterPro" id="IPR006202">
    <property type="entry name" value="Neur_chan_lig-bd"/>
</dbReference>
<dbReference type="EMBL" id="AMQN01013013">
    <property type="status" value="NOT_ANNOTATED_CDS"/>
    <property type="molecule type" value="Genomic_DNA"/>
</dbReference>
<dbReference type="InterPro" id="IPR006029">
    <property type="entry name" value="Neurotrans-gated_channel_TM"/>
</dbReference>
<feature type="transmembrane region" description="Helical" evidence="5">
    <location>
        <begin position="224"/>
        <end position="243"/>
    </location>
</feature>
<name>R7TND2_CAPTE</name>
<reference evidence="8 10" key="2">
    <citation type="journal article" date="2013" name="Nature">
        <title>Insights into bilaterian evolution from three spiralian genomes.</title>
        <authorList>
            <person name="Simakov O."/>
            <person name="Marletaz F."/>
            <person name="Cho S.J."/>
            <person name="Edsinger-Gonzales E."/>
            <person name="Havlak P."/>
            <person name="Hellsten U."/>
            <person name="Kuo D.H."/>
            <person name="Larsson T."/>
            <person name="Lv J."/>
            <person name="Arendt D."/>
            <person name="Savage R."/>
            <person name="Osoegawa K."/>
            <person name="de Jong P."/>
            <person name="Grimwood J."/>
            <person name="Chapman J.A."/>
            <person name="Shapiro H."/>
            <person name="Aerts A."/>
            <person name="Otillar R.P."/>
            <person name="Terry A.Y."/>
            <person name="Boore J.L."/>
            <person name="Grigoriev I.V."/>
            <person name="Lindberg D.R."/>
            <person name="Seaver E.C."/>
            <person name="Weisblat D.A."/>
            <person name="Putnam N.H."/>
            <person name="Rokhsar D.S."/>
        </authorList>
    </citation>
    <scope>NUCLEOTIDE SEQUENCE</scope>
    <source>
        <strain evidence="8 10">I ESC-2004</strain>
    </source>
</reference>
<evidence type="ECO:0000256" key="5">
    <source>
        <dbReference type="SAM" id="Phobius"/>
    </source>
</evidence>
<keyword evidence="2 5" id="KW-0812">Transmembrane</keyword>
<protein>
    <recommendedName>
        <fullName evidence="11">Neurotransmitter-gated ion-channel ligand-binding domain-containing protein</fullName>
    </recommendedName>
</protein>
<dbReference type="OrthoDB" id="5975154at2759"/>
<proteinExistence type="predicted"/>
<keyword evidence="3 5" id="KW-1133">Transmembrane helix</keyword>
<dbReference type="InterPro" id="IPR018000">
    <property type="entry name" value="Neurotransmitter_ion_chnl_CS"/>
</dbReference>
<dbReference type="Pfam" id="PF02931">
    <property type="entry name" value="Neur_chan_LBD"/>
    <property type="match status" value="1"/>
</dbReference>
<dbReference type="FunFam" id="2.70.170.10:FF:000028">
    <property type="entry name" value="AcetylCholine Receptor"/>
    <property type="match status" value="1"/>
</dbReference>
<feature type="domain" description="Neurotransmitter-gated ion-channel ligand-binding" evidence="6">
    <location>
        <begin position="1"/>
        <end position="189"/>
    </location>
</feature>